<dbReference type="InterPro" id="IPR002146">
    <property type="entry name" value="ATP_synth_b/b'su_bac/chlpt"/>
</dbReference>
<dbReference type="GeneID" id="18267470"/>
<evidence type="ECO:0000256" key="9">
    <source>
        <dbReference type="ARBA" id="ARBA00023310"/>
    </source>
</evidence>
<evidence type="ECO:0000256" key="7">
    <source>
        <dbReference type="ARBA" id="ARBA00023065"/>
    </source>
</evidence>
<dbReference type="GO" id="GO:0045259">
    <property type="term" value="C:proton-transporting ATP synthase complex"/>
    <property type="evidence" value="ECO:0007669"/>
    <property type="project" value="UniProtKB-KW"/>
</dbReference>
<dbReference type="PANTHER" id="PTHR34264:SF3">
    <property type="entry name" value="ATP SYNTHASE SUBUNIT B, CHLOROPLASTIC"/>
    <property type="match status" value="1"/>
</dbReference>
<keyword evidence="6 12" id="KW-1133">Transmembrane helix</keyword>
<dbReference type="GO" id="GO:0015986">
    <property type="term" value="P:proton motive force-driven ATP synthesis"/>
    <property type="evidence" value="ECO:0007669"/>
    <property type="project" value="InterPro"/>
</dbReference>
<keyword evidence="2 11" id="KW-0813">Transport</keyword>
<comment type="subcellular location">
    <subcellularLocation>
        <location evidence="1">Membrane</location>
        <topology evidence="1">Single-pass membrane protein</topology>
    </subcellularLocation>
</comment>
<evidence type="ECO:0000256" key="10">
    <source>
        <dbReference type="ARBA" id="ARBA00025198"/>
    </source>
</evidence>
<keyword evidence="5 11" id="KW-0375">Hydrogen ion transport</keyword>
<comment type="similarity">
    <text evidence="11">Belongs to the ATPase B chain family.</text>
</comment>
<geneLocation type="non-photosynthetic plastid" evidence="13"/>
<name>W1JD10_PHERA</name>
<dbReference type="GO" id="GO:0015078">
    <property type="term" value="F:proton transmembrane transporter activity"/>
    <property type="evidence" value="ECO:0007669"/>
    <property type="project" value="InterPro"/>
</dbReference>
<dbReference type="CDD" id="cd06503">
    <property type="entry name" value="ATP-synt_Fo_b"/>
    <property type="match status" value="1"/>
</dbReference>
<keyword evidence="13" id="KW-0934">Plastid</keyword>
<evidence type="ECO:0000256" key="6">
    <source>
        <dbReference type="ARBA" id="ARBA00022989"/>
    </source>
</evidence>
<feature type="transmembrane region" description="Helical" evidence="12">
    <location>
        <begin position="31"/>
        <end position="48"/>
    </location>
</feature>
<keyword evidence="4 11" id="KW-0812">Transmembrane</keyword>
<evidence type="ECO:0000256" key="2">
    <source>
        <dbReference type="ARBA" id="ARBA00022448"/>
    </source>
</evidence>
<proteinExistence type="inferred from homology"/>
<evidence type="ECO:0000256" key="4">
    <source>
        <dbReference type="ARBA" id="ARBA00022692"/>
    </source>
</evidence>
<evidence type="ECO:0000256" key="12">
    <source>
        <dbReference type="SAM" id="Phobius"/>
    </source>
</evidence>
<gene>
    <name evidence="13" type="primary">atpF</name>
</gene>
<keyword evidence="9" id="KW-0066">ATP synthesis</keyword>
<keyword evidence="8 12" id="KW-0472">Membrane</keyword>
<accession>W1JD10</accession>
<dbReference type="EMBL" id="HG803180">
    <property type="protein sequence ID" value="CDL93426.1"/>
    <property type="molecule type" value="Genomic_DNA"/>
</dbReference>
<dbReference type="AlphaFoldDB" id="W1JD10"/>
<keyword evidence="7 11" id="KW-0406">Ion transport</keyword>
<organism evidence="13">
    <name type="scientific">Phelipanche ramosa</name>
    <name type="common">Hemp broomrape</name>
    <name type="synonym">Orobanche ramosa</name>
    <dbReference type="NCBI Taxonomy" id="46066"/>
    <lineage>
        <taxon>Eukaryota</taxon>
        <taxon>Viridiplantae</taxon>
        <taxon>Streptophyta</taxon>
        <taxon>Embryophyta</taxon>
        <taxon>Tracheophyta</taxon>
        <taxon>Spermatophyta</taxon>
        <taxon>Magnoliopsida</taxon>
        <taxon>eudicotyledons</taxon>
        <taxon>Gunneridae</taxon>
        <taxon>Pentapetalae</taxon>
        <taxon>asterids</taxon>
        <taxon>lamiids</taxon>
        <taxon>Lamiales</taxon>
        <taxon>Orobanchaceae</taxon>
        <taxon>Orobancheae</taxon>
        <taxon>Phelipanche</taxon>
    </lineage>
</organism>
<keyword evidence="3 11" id="KW-0138">CF(0)</keyword>
<dbReference type="RefSeq" id="YP_009002340.1">
    <property type="nucleotide sequence ID" value="NC_023465.1"/>
</dbReference>
<evidence type="ECO:0000256" key="8">
    <source>
        <dbReference type="ARBA" id="ARBA00023136"/>
    </source>
</evidence>
<evidence type="ECO:0000313" key="13">
    <source>
        <dbReference type="EMBL" id="CDL93426.1"/>
    </source>
</evidence>
<dbReference type="PANTHER" id="PTHR34264">
    <property type="entry name" value="ATP SYNTHASE SUBUNIT B, CHLOROPLASTIC"/>
    <property type="match status" value="1"/>
</dbReference>
<comment type="function">
    <text evidence="10">F(1)F(0) ATP synthase produces ATP from ADP in the presence of a proton or sodium gradient. F-type ATPases consist of two structural domains, F(1) containing the extramembraneous catalytic core and F(0) containing the membrane proton channel, linked together by a central stalk and a peripheral stalk. During catalysis, ATP synthesis in the catalytic domain of F(1) is coupled via a rotary mechanism of the central stalk subunits to proton translocation.</text>
</comment>
<dbReference type="Pfam" id="PF00430">
    <property type="entry name" value="ATP-synt_B"/>
    <property type="match status" value="1"/>
</dbReference>
<sequence>MKNVTYFFISFGHKLSGSFRFNTNILVTNPINLSVVIGVLIFFGWGVLSDLLDNRKGRILNTIINLEELRIEAIEELEKAKACLREVEADKFRVNGYYEIKRENLNLVNLTYKTLKQLENFKNETIKFKRQRTIDRIQQQVFQQALQGVLGTFNSCFTTELHLRTISINIEMLGTAIKEIID</sequence>
<evidence type="ECO:0000256" key="3">
    <source>
        <dbReference type="ARBA" id="ARBA00022547"/>
    </source>
</evidence>
<protein>
    <submittedName>
        <fullName evidence="13">ATP synthase CF0 subunit I</fullName>
    </submittedName>
</protein>
<reference evidence="13" key="1">
    <citation type="submission" date="2013-12" db="EMBL/GenBank/DDBJ databases">
        <title>Mechanisms of functional and physical genome reduction in photosynthetic and nonphotosynthetic parasitic plants.</title>
        <authorList>
            <person name="Wicke S."/>
            <person name="Mueller K.F."/>
            <person name="DePamphilis C.W."/>
            <person name="Quandt D."/>
            <person name="Wickett N.J."/>
            <person name="Zhang Y."/>
            <person name="Renner S.S."/>
            <person name="Schneeweiss G.M."/>
        </authorList>
    </citation>
    <scope>NUCLEOTIDE SEQUENCE</scope>
</reference>
<evidence type="ECO:0000256" key="1">
    <source>
        <dbReference type="ARBA" id="ARBA00004167"/>
    </source>
</evidence>
<evidence type="ECO:0000256" key="11">
    <source>
        <dbReference type="RuleBase" id="RU003848"/>
    </source>
</evidence>
<evidence type="ECO:0000256" key="5">
    <source>
        <dbReference type="ARBA" id="ARBA00022781"/>
    </source>
</evidence>